<evidence type="ECO:0000256" key="1">
    <source>
        <dbReference type="SAM" id="Coils"/>
    </source>
</evidence>
<keyword evidence="4" id="KW-1185">Reference proteome</keyword>
<dbReference type="AlphaFoldDB" id="A0A370TKD7"/>
<dbReference type="GeneID" id="43599447"/>
<evidence type="ECO:0000256" key="2">
    <source>
        <dbReference type="SAM" id="MobiDB-lite"/>
    </source>
</evidence>
<dbReference type="EMBL" id="NPIC01000005">
    <property type="protein sequence ID" value="RDL35986.1"/>
    <property type="molecule type" value="Genomic_DNA"/>
</dbReference>
<organism evidence="3 4">
    <name type="scientific">Venustampulla echinocandica</name>
    <dbReference type="NCBI Taxonomy" id="2656787"/>
    <lineage>
        <taxon>Eukaryota</taxon>
        <taxon>Fungi</taxon>
        <taxon>Dikarya</taxon>
        <taxon>Ascomycota</taxon>
        <taxon>Pezizomycotina</taxon>
        <taxon>Leotiomycetes</taxon>
        <taxon>Helotiales</taxon>
        <taxon>Pleuroascaceae</taxon>
        <taxon>Venustampulla</taxon>
    </lineage>
</organism>
<feature type="compositionally biased region" description="Basic and acidic residues" evidence="2">
    <location>
        <begin position="52"/>
        <end position="63"/>
    </location>
</feature>
<proteinExistence type="predicted"/>
<evidence type="ECO:0000313" key="3">
    <source>
        <dbReference type="EMBL" id="RDL35986.1"/>
    </source>
</evidence>
<dbReference type="OrthoDB" id="5380572at2759"/>
<feature type="region of interest" description="Disordered" evidence="2">
    <location>
        <begin position="581"/>
        <end position="625"/>
    </location>
</feature>
<dbReference type="STRING" id="2656787.A0A370TKD7"/>
<dbReference type="Proteomes" id="UP000254866">
    <property type="component" value="Unassembled WGS sequence"/>
</dbReference>
<protein>
    <submittedName>
        <fullName evidence="3">Uncharacterized protein</fullName>
    </submittedName>
</protein>
<keyword evidence="1" id="KW-0175">Coiled coil</keyword>
<feature type="compositionally biased region" description="Basic and acidic residues" evidence="2">
    <location>
        <begin position="10"/>
        <end position="27"/>
    </location>
</feature>
<accession>A0A370TKD7</accession>
<evidence type="ECO:0000313" key="4">
    <source>
        <dbReference type="Proteomes" id="UP000254866"/>
    </source>
</evidence>
<feature type="coiled-coil region" evidence="1">
    <location>
        <begin position="146"/>
        <end position="288"/>
    </location>
</feature>
<name>A0A370TKD7_9HELO</name>
<sequence>MGKKSKKHQDRIDPWDTADDYRHETESTRQSNGNRGRDRGWNEDWTSAIPNNRHDDVTSEGREPSVAQTDFEFDPYLVLVEDLKMKMEASRTVAEDVLVFYTQHQLEIQKVNTTRQRLNEMTKKCSDYSIVISSLQKFEGEKRQELDKEAATIKKDRKELDVLKEEVARHKQQLAEEKREFEDMIRTKEAEQLLKLQEEKAKLATEHNKKYDKRVEELEKATKKSQDDDRKKILDLEIKNDELVQGLEEQRRKLKDTEKRCRDVEKLRSLSETEVEDLSQKLKMAENDQSEFLKIHNDVHAISSRYVEQIKVNDLDADVHDKIEEVDDDFISVPISNSIVSKELCLAHFQRVISSQLQAILLHPFSSEITVQDPNQTSLLNQIYYGLAESFHEGKSSLRAARTWAALTMRSLHSQSTSTIRAEIFTDNIMKVLSLLLNPKIHPTLRKDLTHLATSAISLCSIVQTDRLELQVHPTLDPASFEKPEEDIDIANSRVFVLFPRVTARSCPQIGNARPVGPPGGWVDSRPESQFEEICIHKGVGIPEWEQLVRVGEEEEVDRRRKQEIESNEKKRRELEEEIEKLNKPDLGHKRGISYSRRNSVVVGKSTPSSPTSAWLGAQKIPERG</sequence>
<reference evidence="3 4" key="1">
    <citation type="journal article" date="2018" name="IMA Fungus">
        <title>IMA Genome-F 9: Draft genome sequence of Annulohypoxylon stygium, Aspergillus mulundensis, Berkeleyomyces basicola (syn. Thielaviopsis basicola), Ceratocystis smalleyi, two Cercospora beticola strains, Coleophoma cylindrospora, Fusarium fracticaudum, Phialophora cf. hyalina, and Morchella septimelata.</title>
        <authorList>
            <person name="Wingfield B.D."/>
            <person name="Bills G.F."/>
            <person name="Dong Y."/>
            <person name="Huang W."/>
            <person name="Nel W.J."/>
            <person name="Swalarsk-Parry B.S."/>
            <person name="Vaghefi N."/>
            <person name="Wilken P.M."/>
            <person name="An Z."/>
            <person name="de Beer Z.W."/>
            <person name="De Vos L."/>
            <person name="Chen L."/>
            <person name="Duong T.A."/>
            <person name="Gao Y."/>
            <person name="Hammerbacher A."/>
            <person name="Kikkert J.R."/>
            <person name="Li Y."/>
            <person name="Li H."/>
            <person name="Li K."/>
            <person name="Li Q."/>
            <person name="Liu X."/>
            <person name="Ma X."/>
            <person name="Naidoo K."/>
            <person name="Pethybridge S.J."/>
            <person name="Sun J."/>
            <person name="Steenkamp E.T."/>
            <person name="van der Nest M.A."/>
            <person name="van Wyk S."/>
            <person name="Wingfield M.J."/>
            <person name="Xiong C."/>
            <person name="Yue Q."/>
            <person name="Zhang X."/>
        </authorList>
    </citation>
    <scope>NUCLEOTIDE SEQUENCE [LARGE SCALE GENOMIC DNA]</scope>
    <source>
        <strain evidence="3 4">BP 5553</strain>
    </source>
</reference>
<gene>
    <name evidence="3" type="ORF">BP5553_06598</name>
</gene>
<feature type="region of interest" description="Disordered" evidence="2">
    <location>
        <begin position="1"/>
        <end position="66"/>
    </location>
</feature>
<dbReference type="RefSeq" id="XP_031868642.1">
    <property type="nucleotide sequence ID" value="XM_032015221.1"/>
</dbReference>
<comment type="caution">
    <text evidence="3">The sequence shown here is derived from an EMBL/GenBank/DDBJ whole genome shotgun (WGS) entry which is preliminary data.</text>
</comment>